<protein>
    <submittedName>
        <fullName evidence="1">VOC family protein</fullName>
    </submittedName>
</protein>
<dbReference type="CDD" id="cd16359">
    <property type="entry name" value="VOC_BsCatE_like_C"/>
    <property type="match status" value="1"/>
</dbReference>
<dbReference type="InterPro" id="IPR029068">
    <property type="entry name" value="Glyas_Bleomycin-R_OHBP_Dase"/>
</dbReference>
<accession>A0A2X4N2Q9</accession>
<dbReference type="EMBL" id="CP046314">
    <property type="protein sequence ID" value="QGS08947.1"/>
    <property type="molecule type" value="Genomic_DNA"/>
</dbReference>
<dbReference type="GeneID" id="93206904"/>
<dbReference type="Pfam" id="PF00903">
    <property type="entry name" value="Glyoxalase"/>
    <property type="match status" value="2"/>
</dbReference>
<dbReference type="SUPFAM" id="SSF54593">
    <property type="entry name" value="Glyoxalase/Bleomycin resistance protein/Dihydroxybiphenyl dioxygenase"/>
    <property type="match status" value="2"/>
</dbReference>
<dbReference type="AlphaFoldDB" id="A0A2X4N2Q9"/>
<dbReference type="PROSITE" id="PS51819">
    <property type="entry name" value="VOC"/>
    <property type="match status" value="1"/>
</dbReference>
<dbReference type="PANTHER" id="PTHR43279:SF1">
    <property type="entry name" value="CATECHOL-2,3-DIOXYGENASE"/>
    <property type="match status" value="1"/>
</dbReference>
<dbReference type="OrthoDB" id="9792626at2"/>
<organism evidence="1 2">
    <name type="scientific">Gemella morbillorum</name>
    <dbReference type="NCBI Taxonomy" id="29391"/>
    <lineage>
        <taxon>Bacteria</taxon>
        <taxon>Bacillati</taxon>
        <taxon>Bacillota</taxon>
        <taxon>Bacilli</taxon>
        <taxon>Bacillales</taxon>
        <taxon>Gemellaceae</taxon>
        <taxon>Gemella</taxon>
    </lineage>
</organism>
<dbReference type="Gene3D" id="3.10.180.10">
    <property type="entry name" value="2,3-Dihydroxybiphenyl 1,2-Dioxygenase, domain 1"/>
    <property type="match status" value="2"/>
</dbReference>
<proteinExistence type="predicted"/>
<dbReference type="RefSeq" id="WP_004633338.1">
    <property type="nucleotide sequence ID" value="NZ_CP046314.1"/>
</dbReference>
<evidence type="ECO:0000313" key="2">
    <source>
        <dbReference type="Proteomes" id="UP000425411"/>
    </source>
</evidence>
<gene>
    <name evidence="1" type="ORF">FOC49_03120</name>
</gene>
<dbReference type="InterPro" id="IPR004360">
    <property type="entry name" value="Glyas_Fos-R_dOase_dom"/>
</dbReference>
<dbReference type="PANTHER" id="PTHR43279">
    <property type="entry name" value="CATECHOL-2,3-DIOXYGENASE"/>
    <property type="match status" value="1"/>
</dbReference>
<name>A0A2X4N2Q9_9BACL</name>
<sequence length="282" mass="32021">MKNYNSNIKLGIASLNVQDLEKQTNFYRHTMGMTVLEEDKDFVLLGTSNKTPLLKLQKTAHKFVNSYGLYHIAYLVPTEQDLADILKHFVTSKTRLEGGADHGYSNAIYLSDAEGNGIEVYYDKDESFWDRRPDGTIVGITERLDADHLLDISKTISPYELPADTIIGHIHLSVRDSKVSSAFYQNVLNFLDKFTVPSASWIAHGDYHHHLAVNNWAGNNLNDRQKDFPGLAYFEIIVADKDEYLKLIQNIKATNTTIRKETEDAIFIKDPNGIEVRLIKSI</sequence>
<evidence type="ECO:0000313" key="1">
    <source>
        <dbReference type="EMBL" id="QGS08947.1"/>
    </source>
</evidence>
<keyword evidence="2" id="KW-1185">Reference proteome</keyword>
<reference evidence="1 2" key="1">
    <citation type="submission" date="2019-11" db="EMBL/GenBank/DDBJ databases">
        <title>FDA dAtabase for Regulatory Grade micrObial Sequences (FDA-ARGOS): Supporting development and validation of Infectious Disease Dx tests.</title>
        <authorList>
            <person name="Turner S."/>
            <person name="Byrd R."/>
            <person name="Tallon L."/>
            <person name="Sadzewicz L."/>
            <person name="Vavikolanu K."/>
            <person name="Mehta A."/>
            <person name="Aluvathingal J."/>
            <person name="Nadendla S."/>
            <person name="Myers T."/>
            <person name="Yan Y."/>
            <person name="Sichtig H."/>
        </authorList>
    </citation>
    <scope>NUCLEOTIDE SEQUENCE [LARGE SCALE GENOMIC DNA]</scope>
    <source>
        <strain evidence="1 2">FDAARGOS_741</strain>
    </source>
</reference>
<dbReference type="Proteomes" id="UP000425411">
    <property type="component" value="Chromosome"/>
</dbReference>
<dbReference type="InterPro" id="IPR037523">
    <property type="entry name" value="VOC_core"/>
</dbReference>